<organism evidence="1 2">
    <name type="scientific">Zhihengliuella halotolerans</name>
    <dbReference type="NCBI Taxonomy" id="370736"/>
    <lineage>
        <taxon>Bacteria</taxon>
        <taxon>Bacillati</taxon>
        <taxon>Actinomycetota</taxon>
        <taxon>Actinomycetes</taxon>
        <taxon>Micrococcales</taxon>
        <taxon>Micrococcaceae</taxon>
        <taxon>Zhihengliuella</taxon>
    </lineage>
</organism>
<reference evidence="1 2" key="1">
    <citation type="submission" date="2019-02" db="EMBL/GenBank/DDBJ databases">
        <title>Sequencing the genomes of 1000 actinobacteria strains.</title>
        <authorList>
            <person name="Klenk H.-P."/>
        </authorList>
    </citation>
    <scope>NUCLEOTIDE SEQUENCE [LARGE SCALE GENOMIC DNA]</scope>
    <source>
        <strain evidence="1 2">DSM 17364</strain>
    </source>
</reference>
<sequence length="166" mass="17207">MALNASTTLPYPADAVASVFADREFVQEVSAKAGGRLTDFEVTGPVTGAFDLKVVRAVPTDRLPDLARKFVGATMTVTQRESWSAPAADGSRTATITIDVAGAPVDVKATQKLVARGGETVVELDGKVTSSIPFMGGKIASAAEPYLGKALNLQAGAAKAWLDARN</sequence>
<keyword evidence="2" id="KW-1185">Reference proteome</keyword>
<dbReference type="EMBL" id="SHLA01000001">
    <property type="protein sequence ID" value="RZU62050.1"/>
    <property type="molecule type" value="Genomic_DNA"/>
</dbReference>
<proteinExistence type="predicted"/>
<gene>
    <name evidence="1" type="ORF">EV380_1637</name>
</gene>
<dbReference type="InterPro" id="IPR019639">
    <property type="entry name" value="DUF2505"/>
</dbReference>
<evidence type="ECO:0000313" key="2">
    <source>
        <dbReference type="Proteomes" id="UP000292685"/>
    </source>
</evidence>
<comment type="caution">
    <text evidence="1">The sequence shown here is derived from an EMBL/GenBank/DDBJ whole genome shotgun (WGS) entry which is preliminary data.</text>
</comment>
<dbReference type="OrthoDB" id="3266819at2"/>
<evidence type="ECO:0000313" key="1">
    <source>
        <dbReference type="EMBL" id="RZU62050.1"/>
    </source>
</evidence>
<dbReference type="Pfam" id="PF10698">
    <property type="entry name" value="DUF2505"/>
    <property type="match status" value="1"/>
</dbReference>
<dbReference type="RefSeq" id="WP_102159141.1">
    <property type="nucleotide sequence ID" value="NZ_PGGT01000033.1"/>
</dbReference>
<dbReference type="AlphaFoldDB" id="A0A4Q8ACV8"/>
<accession>A0A4Q8ACV8</accession>
<dbReference type="Proteomes" id="UP000292685">
    <property type="component" value="Unassembled WGS sequence"/>
</dbReference>
<protein>
    <submittedName>
        <fullName evidence="1">Uncharacterized protein DUF2505</fullName>
    </submittedName>
</protein>
<name>A0A4Q8ACV8_9MICC</name>